<sequence>MPDLASYIHQREALIRSDRARRPDHSTEVSSTEQKADEYIRKLKAAENASIWAQDHEGIPHPFPGMEFLNGKSIILKTQLFKILSKMPKGGLLHAHLDATVNPETLLRFALEQPALHVRAVEPLTSSNLATALPEFRALTKDQYTDTAVSLTDADYTSNSWVPLKFARDSFLGGVEAFDAWVLGAMTINPIEAYHTHNTVDKIWKKFTNAFSVSTGLIRFEPVWEQYIYEFFRSSLEDGISYAEVRINFRPEFMCGADGHENVPHKAWVQIFDRTLQRFKEDLKAQGRGDEFFGARIIYSTLRYITAEELEWHCDDCIALKQEFPHLICGFDLVGPENELKPLIYYLEVLLRFRERQQELGLDIPFIFHAGETLGDGTEADVNLYDAILLGTIRIGHGFSLAKHPKLMEICRERNILVETCPISNEILRLTSSMLMHPLPVMMNHGVPVALCSDDPAVFGNMGLSFDFYQVLVASEVNGLITMRELAKDSIKYSTLEPAEKERALKLWEKQWAKFVDEQQKHSKRANTGTVATSNGDNMTSADEKPASPTSAHSNDAKQQTTAATDAAPPAAPSPMIHMRCLIVTQDASIIIGKGGSHVNEIREKSGARVMVSESIPGNPERILNVSGPLDAVSKAFGLIVRRINDEPFDVPSVPGSRAVTIKFMIPNSRMGSVIGKQGSKIKEIQDASGARLNASEGMLPGSTERVLSVAGVADAIHIATYYIGTILIEAQERMPSSTTSSYRPTSNSRRPPPQSSYPPASYAGSSYVPGYSNPYAPPPPQHNPPPQQLQQQNIYIPNDLVGCIIGKGGSKINEIRHMSASTIRIMEPGATAPGAPPGQGGNENERLVVITGQPANIQMAVQLLYHRLEQEKQKIRS</sequence>
<dbReference type="GO" id="GO:0004000">
    <property type="term" value="F:adenosine deaminase activity"/>
    <property type="evidence" value="ECO:0007669"/>
    <property type="project" value="InterPro"/>
</dbReference>
<dbReference type="GO" id="GO:0046872">
    <property type="term" value="F:metal ion binding"/>
    <property type="evidence" value="ECO:0007669"/>
    <property type="project" value="UniProtKB-KW"/>
</dbReference>
<feature type="compositionally biased region" description="Pro residues" evidence="11">
    <location>
        <begin position="776"/>
        <end position="788"/>
    </location>
</feature>
<dbReference type="GO" id="GO:0046103">
    <property type="term" value="P:inosine biosynthetic process"/>
    <property type="evidence" value="ECO:0007669"/>
    <property type="project" value="TreeGrafter"/>
</dbReference>
<evidence type="ECO:0000256" key="7">
    <source>
        <dbReference type="ARBA" id="ARBA00022729"/>
    </source>
</evidence>
<comment type="cofactor">
    <cofactor evidence="1">
        <name>Zn(2+)</name>
        <dbReference type="ChEBI" id="CHEBI:29105"/>
    </cofactor>
</comment>
<dbReference type="InterPro" id="IPR004088">
    <property type="entry name" value="KH_dom_type_1"/>
</dbReference>
<feature type="domain" description="K Homology" evidence="12">
    <location>
        <begin position="575"/>
        <end position="645"/>
    </location>
</feature>
<dbReference type="CDD" id="cd22456">
    <property type="entry name" value="KH-I_Rnc1_rpt2"/>
    <property type="match status" value="1"/>
</dbReference>
<dbReference type="Pfam" id="PF00013">
    <property type="entry name" value="KH_1"/>
    <property type="match status" value="3"/>
</dbReference>
<evidence type="ECO:0000256" key="4">
    <source>
        <dbReference type="ARBA" id="ARBA00012784"/>
    </source>
</evidence>
<comment type="caution">
    <text evidence="13">The sequence shown here is derived from an EMBL/GenBank/DDBJ whole genome shotgun (WGS) entry which is preliminary data.</text>
</comment>
<comment type="catalytic activity">
    <reaction evidence="9">
        <text>adenosine + H2O + H(+) = inosine + NH4(+)</text>
        <dbReference type="Rhea" id="RHEA:24408"/>
        <dbReference type="ChEBI" id="CHEBI:15377"/>
        <dbReference type="ChEBI" id="CHEBI:15378"/>
        <dbReference type="ChEBI" id="CHEBI:16335"/>
        <dbReference type="ChEBI" id="CHEBI:17596"/>
        <dbReference type="ChEBI" id="CHEBI:28938"/>
        <dbReference type="EC" id="3.5.4.4"/>
    </reaction>
</comment>
<feature type="domain" description="K Homology" evidence="12">
    <location>
        <begin position="658"/>
        <end position="729"/>
    </location>
</feature>
<dbReference type="SUPFAM" id="SSF51556">
    <property type="entry name" value="Metallo-dependent hydrolases"/>
    <property type="match status" value="1"/>
</dbReference>
<evidence type="ECO:0000313" key="13">
    <source>
        <dbReference type="EMBL" id="KAF7323123.1"/>
    </source>
</evidence>
<evidence type="ECO:0000256" key="11">
    <source>
        <dbReference type="SAM" id="MobiDB-lite"/>
    </source>
</evidence>
<dbReference type="InterPro" id="IPR004087">
    <property type="entry name" value="KH_dom"/>
</dbReference>
<evidence type="ECO:0000256" key="2">
    <source>
        <dbReference type="ARBA" id="ARBA00004613"/>
    </source>
</evidence>
<dbReference type="InterPro" id="IPR006330">
    <property type="entry name" value="Ado/ade_deaminase"/>
</dbReference>
<dbReference type="AlphaFoldDB" id="A0A8H6TSD5"/>
<keyword evidence="6" id="KW-0479">Metal-binding</keyword>
<feature type="region of interest" description="Disordered" evidence="11">
    <location>
        <begin position="518"/>
        <end position="572"/>
    </location>
</feature>
<feature type="compositionally biased region" description="Polar residues" evidence="11">
    <location>
        <begin position="548"/>
        <end position="560"/>
    </location>
</feature>
<feature type="compositionally biased region" description="Low complexity" evidence="11">
    <location>
        <begin position="736"/>
        <end position="750"/>
    </location>
</feature>
<gene>
    <name evidence="13" type="ORF">HMN09_00092500</name>
</gene>
<dbReference type="OrthoDB" id="7202371at2759"/>
<accession>A0A8H6TSD5</accession>
<dbReference type="Pfam" id="PF00962">
    <property type="entry name" value="A_deaminase"/>
    <property type="match status" value="1"/>
</dbReference>
<keyword evidence="5" id="KW-0964">Secreted</keyword>
<dbReference type="EMBL" id="JACAZE010000001">
    <property type="protein sequence ID" value="KAF7323123.1"/>
    <property type="molecule type" value="Genomic_DNA"/>
</dbReference>
<evidence type="ECO:0000256" key="1">
    <source>
        <dbReference type="ARBA" id="ARBA00001947"/>
    </source>
</evidence>
<evidence type="ECO:0000256" key="6">
    <source>
        <dbReference type="ARBA" id="ARBA00022723"/>
    </source>
</evidence>
<evidence type="ECO:0000256" key="9">
    <source>
        <dbReference type="ARBA" id="ARBA00047764"/>
    </source>
</evidence>
<evidence type="ECO:0000256" key="3">
    <source>
        <dbReference type="ARBA" id="ARBA00006083"/>
    </source>
</evidence>
<comment type="similarity">
    <text evidence="3">Belongs to the metallo-dependent hydrolases superfamily. Adenosine and AMP deaminases family. ADGF subfamily.</text>
</comment>
<feature type="region of interest" description="Disordered" evidence="11">
    <location>
        <begin position="734"/>
        <end position="790"/>
    </location>
</feature>
<evidence type="ECO:0000256" key="5">
    <source>
        <dbReference type="ARBA" id="ARBA00022525"/>
    </source>
</evidence>
<dbReference type="Gene3D" id="3.20.20.140">
    <property type="entry name" value="Metal-dependent hydrolases"/>
    <property type="match status" value="1"/>
</dbReference>
<keyword evidence="14" id="KW-1185">Reference proteome</keyword>
<keyword evidence="7" id="KW-0732">Signal</keyword>
<dbReference type="Proteomes" id="UP000613580">
    <property type="component" value="Unassembled WGS sequence"/>
</dbReference>
<dbReference type="PANTHER" id="PTHR11409">
    <property type="entry name" value="ADENOSINE DEAMINASE"/>
    <property type="match status" value="1"/>
</dbReference>
<dbReference type="InterPro" id="IPR032466">
    <property type="entry name" value="Metal_Hydrolase"/>
</dbReference>
<proteinExistence type="inferred from homology"/>
<comment type="subcellular location">
    <subcellularLocation>
        <location evidence="2">Secreted</location>
    </subcellularLocation>
</comment>
<dbReference type="PROSITE" id="PS50084">
    <property type="entry name" value="KH_TYPE_1"/>
    <property type="match status" value="3"/>
</dbReference>
<evidence type="ECO:0000313" key="14">
    <source>
        <dbReference type="Proteomes" id="UP000613580"/>
    </source>
</evidence>
<keyword evidence="8" id="KW-0378">Hydrolase</keyword>
<dbReference type="NCBIfam" id="TIGR01431">
    <property type="entry name" value="adm_rel"/>
    <property type="match status" value="1"/>
</dbReference>
<evidence type="ECO:0000256" key="8">
    <source>
        <dbReference type="ARBA" id="ARBA00022801"/>
    </source>
</evidence>
<feature type="domain" description="K Homology" evidence="12">
    <location>
        <begin position="789"/>
        <end position="870"/>
    </location>
</feature>
<dbReference type="GO" id="GO:0006154">
    <property type="term" value="P:adenosine catabolic process"/>
    <property type="evidence" value="ECO:0007669"/>
    <property type="project" value="InterPro"/>
</dbReference>
<dbReference type="GO" id="GO:0005615">
    <property type="term" value="C:extracellular space"/>
    <property type="evidence" value="ECO:0007669"/>
    <property type="project" value="InterPro"/>
</dbReference>
<feature type="compositionally biased region" description="Low complexity" evidence="11">
    <location>
        <begin position="758"/>
        <end position="767"/>
    </location>
</feature>
<evidence type="ECO:0000256" key="10">
    <source>
        <dbReference type="PROSITE-ProRule" id="PRU00117"/>
    </source>
</evidence>
<reference evidence="13" key="1">
    <citation type="submission" date="2020-05" db="EMBL/GenBank/DDBJ databases">
        <title>Mycena genomes resolve the evolution of fungal bioluminescence.</title>
        <authorList>
            <person name="Tsai I.J."/>
        </authorList>
    </citation>
    <scope>NUCLEOTIDE SEQUENCE</scope>
    <source>
        <strain evidence="13">110903Hualien_Pintung</strain>
    </source>
</reference>
<dbReference type="InterPro" id="IPR006331">
    <property type="entry name" value="ADGF"/>
</dbReference>
<dbReference type="InterPro" id="IPR036612">
    <property type="entry name" value="KH_dom_type_1_sf"/>
</dbReference>
<organism evidence="13 14">
    <name type="scientific">Mycena chlorophos</name>
    <name type="common">Agaric fungus</name>
    <name type="synonym">Agaricus chlorophos</name>
    <dbReference type="NCBI Taxonomy" id="658473"/>
    <lineage>
        <taxon>Eukaryota</taxon>
        <taxon>Fungi</taxon>
        <taxon>Dikarya</taxon>
        <taxon>Basidiomycota</taxon>
        <taxon>Agaricomycotina</taxon>
        <taxon>Agaricomycetes</taxon>
        <taxon>Agaricomycetidae</taxon>
        <taxon>Agaricales</taxon>
        <taxon>Marasmiineae</taxon>
        <taxon>Mycenaceae</taxon>
        <taxon>Mycena</taxon>
    </lineage>
</organism>
<dbReference type="EC" id="3.5.4.4" evidence="4"/>
<dbReference type="InterPro" id="IPR001365">
    <property type="entry name" value="A_deaminase_dom"/>
</dbReference>
<name>A0A8H6TSD5_MYCCL</name>
<dbReference type="SMART" id="SM00322">
    <property type="entry name" value="KH"/>
    <property type="match status" value="3"/>
</dbReference>
<dbReference type="SUPFAM" id="SSF54791">
    <property type="entry name" value="Eukaryotic type KH-domain (KH-domain type I)"/>
    <property type="match status" value="3"/>
</dbReference>
<dbReference type="Gene3D" id="3.30.1370.10">
    <property type="entry name" value="K Homology domain, type 1"/>
    <property type="match status" value="3"/>
</dbReference>
<feature type="compositionally biased region" description="Polar residues" evidence="11">
    <location>
        <begin position="526"/>
        <end position="541"/>
    </location>
</feature>
<dbReference type="GO" id="GO:0003723">
    <property type="term" value="F:RNA binding"/>
    <property type="evidence" value="ECO:0007669"/>
    <property type="project" value="UniProtKB-UniRule"/>
</dbReference>
<dbReference type="PANTHER" id="PTHR11409:SF39">
    <property type="entry name" value="ADENOSINE DEAMINASE 2"/>
    <property type="match status" value="1"/>
</dbReference>
<evidence type="ECO:0000259" key="12">
    <source>
        <dbReference type="SMART" id="SM00322"/>
    </source>
</evidence>
<keyword evidence="10" id="KW-0694">RNA-binding</keyword>
<protein>
    <recommendedName>
        <fullName evidence="4">adenosine deaminase</fullName>
        <ecNumber evidence="4">3.5.4.4</ecNumber>
    </recommendedName>
</protein>
<dbReference type="FunFam" id="3.20.20.140:FF:000017">
    <property type="entry name" value="Adenosine deaminase 2"/>
    <property type="match status" value="1"/>
</dbReference>